<evidence type="ECO:0000256" key="1">
    <source>
        <dbReference type="SAM" id="Phobius"/>
    </source>
</evidence>
<evidence type="ECO:0008006" key="4">
    <source>
        <dbReference type="Google" id="ProtNLM"/>
    </source>
</evidence>
<keyword evidence="1" id="KW-0472">Membrane</keyword>
<dbReference type="RefSeq" id="WP_232189293.1">
    <property type="nucleotide sequence ID" value="NZ_JAIOAP010000019.1"/>
</dbReference>
<gene>
    <name evidence="2" type="ORF">QJS35_06020</name>
</gene>
<keyword evidence="1" id="KW-1133">Transmembrane helix</keyword>
<feature type="transmembrane region" description="Helical" evidence="1">
    <location>
        <begin position="7"/>
        <end position="29"/>
    </location>
</feature>
<reference evidence="2 3" key="1">
    <citation type="journal article" date="2023" name="Genome Announc.">
        <title>Pan-Genome Analyses of the Genus Cohnella and Proposal of the Novel Species Cohnella silvisoli sp. nov., Isolated from Forest Soil.</title>
        <authorList>
            <person name="Wang C."/>
            <person name="Mao L."/>
            <person name="Bao G."/>
            <person name="Zhu H."/>
        </authorList>
    </citation>
    <scope>NUCLEOTIDE SEQUENCE [LARGE SCALE GENOMIC DNA]</scope>
    <source>
        <strain evidence="2 3">NL03-T5-1</strain>
    </source>
</reference>
<dbReference type="EMBL" id="JASKHM010000002">
    <property type="protein sequence ID" value="MEQ4481946.1"/>
    <property type="molecule type" value="Genomic_DNA"/>
</dbReference>
<sequence>MQLRLATILALIGSIMLLLSFFFLLLLSFDAFSADSLDSVYKVYKWTSVLDFLAAITLINFFLSFFLLCQSKRKEVSSMSSELNDILENSNQKVIDSKSNLIKENSVAKTLNGIGIEIGVLVIGILAGL</sequence>
<accession>A0ABV1KQR8</accession>
<dbReference type="Proteomes" id="UP001493487">
    <property type="component" value="Unassembled WGS sequence"/>
</dbReference>
<keyword evidence="3" id="KW-1185">Reference proteome</keyword>
<protein>
    <recommendedName>
        <fullName evidence="4">DUF3899 domain-containing protein</fullName>
    </recommendedName>
</protein>
<evidence type="ECO:0000313" key="2">
    <source>
        <dbReference type="EMBL" id="MEQ4481946.1"/>
    </source>
</evidence>
<feature type="transmembrane region" description="Helical" evidence="1">
    <location>
        <begin position="49"/>
        <end position="69"/>
    </location>
</feature>
<comment type="caution">
    <text evidence="2">The sequence shown here is derived from an EMBL/GenBank/DDBJ whole genome shotgun (WGS) entry which is preliminary data.</text>
</comment>
<organism evidence="2 3">
    <name type="scientific">Cohnella silvisoli</name>
    <dbReference type="NCBI Taxonomy" id="2873699"/>
    <lineage>
        <taxon>Bacteria</taxon>
        <taxon>Bacillati</taxon>
        <taxon>Bacillota</taxon>
        <taxon>Bacilli</taxon>
        <taxon>Bacillales</taxon>
        <taxon>Paenibacillaceae</taxon>
        <taxon>Cohnella</taxon>
    </lineage>
</organism>
<proteinExistence type="predicted"/>
<name>A0ABV1KQR8_9BACL</name>
<keyword evidence="1" id="KW-0812">Transmembrane</keyword>
<evidence type="ECO:0000313" key="3">
    <source>
        <dbReference type="Proteomes" id="UP001493487"/>
    </source>
</evidence>